<name>A0A6L7F491_9ACTN</name>
<feature type="transmembrane region" description="Helical" evidence="1">
    <location>
        <begin position="84"/>
        <end position="105"/>
    </location>
</feature>
<reference evidence="2 3" key="1">
    <citation type="submission" date="2019-12" db="EMBL/GenBank/DDBJ databases">
        <authorList>
            <person name="Kun Z."/>
        </authorList>
    </citation>
    <scope>NUCLEOTIDE SEQUENCE [LARGE SCALE GENOMIC DNA]</scope>
    <source>
        <strain evidence="2 3">YIM 123512</strain>
    </source>
</reference>
<accession>A0A6L7F491</accession>
<dbReference type="Proteomes" id="UP000473325">
    <property type="component" value="Unassembled WGS sequence"/>
</dbReference>
<keyword evidence="3" id="KW-1185">Reference proteome</keyword>
<evidence type="ECO:0000313" key="3">
    <source>
        <dbReference type="Proteomes" id="UP000473325"/>
    </source>
</evidence>
<dbReference type="Pfam" id="PF06966">
    <property type="entry name" value="DUF1295"/>
    <property type="match status" value="1"/>
</dbReference>
<proteinExistence type="predicted"/>
<feature type="transmembrane region" description="Helical" evidence="1">
    <location>
        <begin position="117"/>
        <end position="136"/>
    </location>
</feature>
<keyword evidence="1" id="KW-0472">Membrane</keyword>
<evidence type="ECO:0000256" key="1">
    <source>
        <dbReference type="SAM" id="Phobius"/>
    </source>
</evidence>
<dbReference type="AlphaFoldDB" id="A0A6L7F491"/>
<comment type="caution">
    <text evidence="2">The sequence shown here is derived from an EMBL/GenBank/DDBJ whole genome shotgun (WGS) entry which is preliminary data.</text>
</comment>
<dbReference type="GO" id="GO:0016020">
    <property type="term" value="C:membrane"/>
    <property type="evidence" value="ECO:0007669"/>
    <property type="project" value="TreeGrafter"/>
</dbReference>
<keyword evidence="1" id="KW-1133">Transmembrane helix</keyword>
<keyword evidence="1" id="KW-0812">Transmembrane</keyword>
<dbReference type="PANTHER" id="PTHR32251">
    <property type="entry name" value="3-OXO-5-ALPHA-STEROID 4-DEHYDROGENASE"/>
    <property type="match status" value="1"/>
</dbReference>
<dbReference type="InterPro" id="IPR010721">
    <property type="entry name" value="UstE-like"/>
</dbReference>
<sequence length="252" mass="27852">MAYSVATRNHSVIDIWWGPGFVVVAAVSYVVSALTGGDGDDTRRLVVLLLTAVWGVRLGLHIGIRNRGHGEDPRYTALMRHQKGNLVVFLVRKIYGLQAFLLWFVSLPVQVAMYESASLGVIGAIAIVLWVVGFGFEAIGDWQLTRFKADPANKGAIMDRGLWAWTRHPNYFGDTVVWFALWGLALGHWVGLLTVVAPLVMMRLLTSFSGKALTEKGMRRSRGAAYDDYVARTSGFFPMPPRRRQSSAAVDA</sequence>
<evidence type="ECO:0000313" key="2">
    <source>
        <dbReference type="EMBL" id="MXG92068.1"/>
    </source>
</evidence>
<organism evidence="2 3">
    <name type="scientific">Nocardioides flavescens</name>
    <dbReference type="NCBI Taxonomy" id="2691959"/>
    <lineage>
        <taxon>Bacteria</taxon>
        <taxon>Bacillati</taxon>
        <taxon>Actinomycetota</taxon>
        <taxon>Actinomycetes</taxon>
        <taxon>Propionibacteriales</taxon>
        <taxon>Nocardioidaceae</taxon>
        <taxon>Nocardioides</taxon>
    </lineage>
</organism>
<gene>
    <name evidence="2" type="ORF">GRQ65_21215</name>
</gene>
<feature type="transmembrane region" description="Helical" evidence="1">
    <location>
        <begin position="46"/>
        <end position="64"/>
    </location>
</feature>
<feature type="transmembrane region" description="Helical" evidence="1">
    <location>
        <begin position="176"/>
        <end position="201"/>
    </location>
</feature>
<protein>
    <submittedName>
        <fullName evidence="2">DUF1295 domain-containing protein</fullName>
    </submittedName>
</protein>
<dbReference type="Gene3D" id="1.20.120.1630">
    <property type="match status" value="1"/>
</dbReference>
<dbReference type="EMBL" id="WUEK01000017">
    <property type="protein sequence ID" value="MXG92068.1"/>
    <property type="molecule type" value="Genomic_DNA"/>
</dbReference>
<dbReference type="PANTHER" id="PTHR32251:SF17">
    <property type="entry name" value="STEROID 5-ALPHA REDUCTASE C-TERMINAL DOMAIN-CONTAINING PROTEIN"/>
    <property type="match status" value="1"/>
</dbReference>
<feature type="transmembrane region" description="Helical" evidence="1">
    <location>
        <begin position="15"/>
        <end position="34"/>
    </location>
</feature>
<dbReference type="PROSITE" id="PS50244">
    <property type="entry name" value="S5A_REDUCTASE"/>
    <property type="match status" value="1"/>
</dbReference>